<evidence type="ECO:0000259" key="4">
    <source>
        <dbReference type="Pfam" id="PF00125"/>
    </source>
</evidence>
<name>A0A9D4B0G2_9SAUR</name>
<protein>
    <recommendedName>
        <fullName evidence="1">Histone H2A</fullName>
    </recommendedName>
</protein>
<dbReference type="CDD" id="cd00074">
    <property type="entry name" value="HFD_H2A"/>
    <property type="match status" value="1"/>
</dbReference>
<keyword evidence="1" id="KW-0158">Chromosome</keyword>
<reference evidence="5" key="1">
    <citation type="submission" date="2021-09" db="EMBL/GenBank/DDBJ databases">
        <title>The genome of Mauremys mutica provides insights into the evolution of semi-aquatic lifestyle.</title>
        <authorList>
            <person name="Gong S."/>
            <person name="Gao Y."/>
        </authorList>
    </citation>
    <scope>NUCLEOTIDE SEQUENCE</scope>
    <source>
        <strain evidence="5">MM-2020</strain>
        <tissue evidence="5">Muscle</tissue>
    </source>
</reference>
<keyword evidence="1" id="KW-0544">Nucleosome core</keyword>
<evidence type="ECO:0000313" key="5">
    <source>
        <dbReference type="EMBL" id="KAH1183447.1"/>
    </source>
</evidence>
<comment type="similarity">
    <text evidence="1">Belongs to the histone H2A family.</text>
</comment>
<keyword evidence="3" id="KW-0812">Transmembrane</keyword>
<dbReference type="GO" id="GO:0046982">
    <property type="term" value="F:protein heterodimerization activity"/>
    <property type="evidence" value="ECO:0007669"/>
    <property type="project" value="InterPro"/>
</dbReference>
<dbReference type="Proteomes" id="UP000827986">
    <property type="component" value="Unassembled WGS sequence"/>
</dbReference>
<feature type="domain" description="Core Histone H2A/H2B/H3" evidence="4">
    <location>
        <begin position="21"/>
        <end position="91"/>
    </location>
</feature>
<gene>
    <name evidence="5" type="ORF">KIL84_004939</name>
</gene>
<proteinExistence type="inferred from homology"/>
<dbReference type="GO" id="GO:0030527">
    <property type="term" value="F:structural constituent of chromatin"/>
    <property type="evidence" value="ECO:0007669"/>
    <property type="project" value="InterPro"/>
</dbReference>
<dbReference type="Pfam" id="PF00125">
    <property type="entry name" value="Histone"/>
    <property type="match status" value="1"/>
</dbReference>
<organism evidence="5 6">
    <name type="scientific">Mauremys mutica</name>
    <name type="common">yellowpond turtle</name>
    <dbReference type="NCBI Taxonomy" id="74926"/>
    <lineage>
        <taxon>Eukaryota</taxon>
        <taxon>Metazoa</taxon>
        <taxon>Chordata</taxon>
        <taxon>Craniata</taxon>
        <taxon>Vertebrata</taxon>
        <taxon>Euteleostomi</taxon>
        <taxon>Archelosauria</taxon>
        <taxon>Testudinata</taxon>
        <taxon>Testudines</taxon>
        <taxon>Cryptodira</taxon>
        <taxon>Durocryptodira</taxon>
        <taxon>Testudinoidea</taxon>
        <taxon>Geoemydidae</taxon>
        <taxon>Geoemydinae</taxon>
        <taxon>Mauremys</taxon>
    </lineage>
</organism>
<evidence type="ECO:0000256" key="2">
    <source>
        <dbReference type="SAM" id="MobiDB-lite"/>
    </source>
</evidence>
<comment type="subunit">
    <text evidence="1">The nucleosome is a histone octamer containing two molecules each of H2A, H2B, H3 and H4 assembled in one H3-H4 heterotetramer and two H2A-H2B heterodimers. The octamer wraps approximately 147 bp of DNA.</text>
</comment>
<dbReference type="EMBL" id="JAHDVG010000466">
    <property type="protein sequence ID" value="KAH1183447.1"/>
    <property type="molecule type" value="Genomic_DNA"/>
</dbReference>
<dbReference type="GO" id="GO:0005634">
    <property type="term" value="C:nucleus"/>
    <property type="evidence" value="ECO:0007669"/>
    <property type="project" value="UniProtKB-SubCell"/>
</dbReference>
<dbReference type="GO" id="GO:0000786">
    <property type="term" value="C:nucleosome"/>
    <property type="evidence" value="ECO:0007669"/>
    <property type="project" value="UniProtKB-KW"/>
</dbReference>
<keyword evidence="6" id="KW-1185">Reference proteome</keyword>
<feature type="transmembrane region" description="Helical" evidence="3">
    <location>
        <begin position="42"/>
        <end position="63"/>
    </location>
</feature>
<dbReference type="SMART" id="SM00414">
    <property type="entry name" value="H2A"/>
    <property type="match status" value="1"/>
</dbReference>
<dbReference type="SUPFAM" id="SSF47113">
    <property type="entry name" value="Histone-fold"/>
    <property type="match status" value="1"/>
</dbReference>
<feature type="compositionally biased region" description="Basic residues" evidence="2">
    <location>
        <begin position="122"/>
        <end position="134"/>
    </location>
</feature>
<dbReference type="InterPro" id="IPR002119">
    <property type="entry name" value="Histone_H2A"/>
</dbReference>
<evidence type="ECO:0000256" key="3">
    <source>
        <dbReference type="SAM" id="Phobius"/>
    </source>
</evidence>
<feature type="region of interest" description="Disordered" evidence="2">
    <location>
        <begin position="114"/>
        <end position="142"/>
    </location>
</feature>
<evidence type="ECO:0000313" key="6">
    <source>
        <dbReference type="Proteomes" id="UP000827986"/>
    </source>
</evidence>
<accession>A0A9D4B0G2</accession>
<dbReference type="InterPro" id="IPR007125">
    <property type="entry name" value="H2A/H2B/H3"/>
</dbReference>
<dbReference type="AlphaFoldDB" id="A0A9D4B0G2"/>
<keyword evidence="1" id="KW-0238">DNA-binding</keyword>
<comment type="caution">
    <text evidence="5">The sequence shown here is derived from an EMBL/GenBank/DDBJ whole genome shotgun (WGS) entry which is preliminary data.</text>
</comment>
<dbReference type="PANTHER" id="PTHR23430">
    <property type="entry name" value="HISTONE H2A"/>
    <property type="match status" value="1"/>
</dbReference>
<sequence length="142" mass="16011">MSESMNSGETSKHFKAKVSYSSRTGLLLHVSHMDRMLCRGNFAKGIGATALVYVAAVLEYLIFNIVDRAGSITKHHNRHQISPRHLKLAIRNDFELNKLLGRVTNYQRGDAANSKSLLFQPKKNKDRKSSRRRTVPPPIPAE</sequence>
<dbReference type="PRINTS" id="PR00620">
    <property type="entry name" value="HISTONEH2A"/>
</dbReference>
<dbReference type="Gene3D" id="1.10.20.10">
    <property type="entry name" value="Histone, subunit A"/>
    <property type="match status" value="1"/>
</dbReference>
<keyword evidence="3" id="KW-1133">Transmembrane helix</keyword>
<keyword evidence="3" id="KW-0472">Membrane</keyword>
<dbReference type="InterPro" id="IPR009072">
    <property type="entry name" value="Histone-fold"/>
</dbReference>
<evidence type="ECO:0000256" key="1">
    <source>
        <dbReference type="RuleBase" id="RU003767"/>
    </source>
</evidence>
<dbReference type="GO" id="GO:0003677">
    <property type="term" value="F:DNA binding"/>
    <property type="evidence" value="ECO:0007669"/>
    <property type="project" value="UniProtKB-KW"/>
</dbReference>
<comment type="subcellular location">
    <subcellularLocation>
        <location evidence="1">Nucleus</location>
    </subcellularLocation>
</comment>
<keyword evidence="1" id="KW-0539">Nucleus</keyword>